<proteinExistence type="predicted"/>
<name>A0AAU7VHE0_9FIRM</name>
<evidence type="ECO:0008006" key="2">
    <source>
        <dbReference type="Google" id="ProtNLM"/>
    </source>
</evidence>
<sequence length="70" mass="8308">MIDQVIDCFGEGVKITPIDKNYFRVHVNSSINSMKFWLLQYITAIDEIYPEKLNSIIVKYLEDALKRNRR</sequence>
<dbReference type="EMBL" id="CP158367">
    <property type="protein sequence ID" value="XBX73632.1"/>
    <property type="molecule type" value="Genomic_DNA"/>
</dbReference>
<evidence type="ECO:0000313" key="1">
    <source>
        <dbReference type="EMBL" id="XBX73632.1"/>
    </source>
</evidence>
<dbReference type="RefSeq" id="WP_350342394.1">
    <property type="nucleotide sequence ID" value="NZ_CP158367.1"/>
</dbReference>
<accession>A0AAU7VHE0</accession>
<reference evidence="1" key="1">
    <citation type="journal article" date="2013" name="Extremophiles">
        <title>Proteinivorax tanatarense gen. nov., sp. nov., an anaerobic, haloalkaliphilic, proteolytic bacterium isolated from a decaying algal bloom, and proposal of Proteinivoraceae fam. nov.</title>
        <authorList>
            <person name="Kevbrin V."/>
            <person name="Boltyanskaya Y."/>
            <person name="Zhilina T."/>
            <person name="Kolganova T."/>
            <person name="Lavrentjeva E."/>
            <person name="Kuznetsov B."/>
        </authorList>
    </citation>
    <scope>NUCLEOTIDE SEQUENCE</scope>
    <source>
        <strain evidence="1">Z-910T</strain>
    </source>
</reference>
<protein>
    <recommendedName>
        <fullName evidence="2">WYL domain-containing protein</fullName>
    </recommendedName>
</protein>
<organism evidence="1">
    <name type="scientific">Proteinivorax tanatarense</name>
    <dbReference type="NCBI Taxonomy" id="1260629"/>
    <lineage>
        <taxon>Bacteria</taxon>
        <taxon>Bacillati</taxon>
        <taxon>Bacillota</taxon>
        <taxon>Clostridia</taxon>
        <taxon>Eubacteriales</taxon>
        <taxon>Proteinivoracaceae</taxon>
        <taxon>Proteinivorax</taxon>
    </lineage>
</organism>
<gene>
    <name evidence="1" type="ORF">PRVXT_001625</name>
</gene>
<dbReference type="AlphaFoldDB" id="A0AAU7VHE0"/>
<reference evidence="1" key="2">
    <citation type="submission" date="2024-06" db="EMBL/GenBank/DDBJ databases">
        <authorList>
            <person name="Petrova K.O."/>
            <person name="Toshchakov S.V."/>
            <person name="Boltjanskaja Y.V."/>
            <person name="Kevbrin V."/>
        </authorList>
    </citation>
    <scope>NUCLEOTIDE SEQUENCE</scope>
    <source>
        <strain evidence="1">Z-910T</strain>
    </source>
</reference>